<dbReference type="InterPro" id="IPR008949">
    <property type="entry name" value="Isoprenoid_synthase_dom_sf"/>
</dbReference>
<dbReference type="GO" id="GO:0010333">
    <property type="term" value="F:terpene synthase activity"/>
    <property type="evidence" value="ECO:0007669"/>
    <property type="project" value="InterPro"/>
</dbReference>
<keyword evidence="6" id="KW-1185">Reference proteome</keyword>
<reference evidence="5 6" key="1">
    <citation type="submission" date="2019-10" db="EMBL/GenBank/DDBJ databases">
        <authorList>
            <person name="Palmer J.M."/>
        </authorList>
    </citation>
    <scope>NUCLEOTIDE SEQUENCE [LARGE SCALE GENOMIC DNA]</scope>
    <source>
        <strain evidence="5 6">TWF694</strain>
    </source>
</reference>
<keyword evidence="4" id="KW-0456">Lyase</keyword>
<dbReference type="EC" id="4.2.3.-" evidence="4"/>
<evidence type="ECO:0000256" key="1">
    <source>
        <dbReference type="ARBA" id="ARBA00001946"/>
    </source>
</evidence>
<keyword evidence="3 4" id="KW-0460">Magnesium</keyword>
<dbReference type="EMBL" id="JAVHJO010000009">
    <property type="protein sequence ID" value="KAK6537361.1"/>
    <property type="molecule type" value="Genomic_DNA"/>
</dbReference>
<keyword evidence="4" id="KW-0479">Metal-binding</keyword>
<dbReference type="PANTHER" id="PTHR35201">
    <property type="entry name" value="TERPENE SYNTHASE"/>
    <property type="match status" value="1"/>
</dbReference>
<gene>
    <name evidence="5" type="ORF">TWF694_011553</name>
</gene>
<evidence type="ECO:0000256" key="4">
    <source>
        <dbReference type="RuleBase" id="RU366034"/>
    </source>
</evidence>
<dbReference type="Proteomes" id="UP001365542">
    <property type="component" value="Unassembled WGS sequence"/>
</dbReference>
<proteinExistence type="inferred from homology"/>
<dbReference type="AlphaFoldDB" id="A0AAV9X5U4"/>
<dbReference type="GO" id="GO:0046872">
    <property type="term" value="F:metal ion binding"/>
    <property type="evidence" value="ECO:0007669"/>
    <property type="project" value="UniProtKB-KW"/>
</dbReference>
<organism evidence="5 6">
    <name type="scientific">Orbilia ellipsospora</name>
    <dbReference type="NCBI Taxonomy" id="2528407"/>
    <lineage>
        <taxon>Eukaryota</taxon>
        <taxon>Fungi</taxon>
        <taxon>Dikarya</taxon>
        <taxon>Ascomycota</taxon>
        <taxon>Pezizomycotina</taxon>
        <taxon>Orbiliomycetes</taxon>
        <taxon>Orbiliales</taxon>
        <taxon>Orbiliaceae</taxon>
        <taxon>Orbilia</taxon>
    </lineage>
</organism>
<dbReference type="InterPro" id="IPR034686">
    <property type="entry name" value="Terpene_cyclase-like_2"/>
</dbReference>
<dbReference type="Gene3D" id="1.10.600.10">
    <property type="entry name" value="Farnesyl Diphosphate Synthase"/>
    <property type="match status" value="1"/>
</dbReference>
<dbReference type="PANTHER" id="PTHR35201:SF4">
    <property type="entry name" value="BETA-PINACENE SYNTHASE-RELATED"/>
    <property type="match status" value="1"/>
</dbReference>
<dbReference type="Pfam" id="PF19086">
    <property type="entry name" value="Terpene_syn_C_2"/>
    <property type="match status" value="1"/>
</dbReference>
<dbReference type="GO" id="GO:0008299">
    <property type="term" value="P:isoprenoid biosynthetic process"/>
    <property type="evidence" value="ECO:0007669"/>
    <property type="project" value="UniProtKB-ARBA"/>
</dbReference>
<evidence type="ECO:0000256" key="3">
    <source>
        <dbReference type="ARBA" id="ARBA00022842"/>
    </source>
</evidence>
<comment type="caution">
    <text evidence="5">The sequence shown here is derived from an EMBL/GenBank/DDBJ whole genome shotgun (WGS) entry which is preliminary data.</text>
</comment>
<protein>
    <recommendedName>
        <fullName evidence="4">Terpene synthase</fullName>
        <ecNumber evidence="4">4.2.3.-</ecNumber>
    </recommendedName>
</protein>
<comment type="cofactor">
    <cofactor evidence="1 4">
        <name>Mg(2+)</name>
        <dbReference type="ChEBI" id="CHEBI:18420"/>
    </cofactor>
</comment>
<evidence type="ECO:0000313" key="5">
    <source>
        <dbReference type="EMBL" id="KAK6537361.1"/>
    </source>
</evidence>
<evidence type="ECO:0000256" key="2">
    <source>
        <dbReference type="ARBA" id="ARBA00006333"/>
    </source>
</evidence>
<evidence type="ECO:0000313" key="6">
    <source>
        <dbReference type="Proteomes" id="UP001365542"/>
    </source>
</evidence>
<accession>A0AAV9X5U4</accession>
<name>A0AAV9X5U4_9PEZI</name>
<comment type="similarity">
    <text evidence="2 4">Belongs to the terpene synthase family.</text>
</comment>
<sequence>MVTGNLFLVQLYIWDDEMDSPIYSDLPSNLQAADRFRHRTIKHLEKYLGSETPKDIYPNKFYNNQERENEPLRPELERAIASFDSAGEALAPVLSKGERELFYRELISSIALTRSEQRTEQCGNAPTIEEYIAIRTWTSAVKPVSALSEYMHEIQLGDIVRSDPDVKAIFEENAILVYLANDMFSLRRELTFPFYCNAVAVLYHKHQNLQTAVDGVYSLIRESFQRFEEAAKRLFDRYPEKRDILEMFIDGARVMVTGNITWSKKIRRYKLGIEKFDGTTSITI</sequence>
<dbReference type="SUPFAM" id="SSF48576">
    <property type="entry name" value="Terpenoid synthases"/>
    <property type="match status" value="1"/>
</dbReference>